<evidence type="ECO:0000256" key="1">
    <source>
        <dbReference type="ARBA" id="ARBA00007154"/>
    </source>
</evidence>
<evidence type="ECO:0000256" key="3">
    <source>
        <dbReference type="PIRNR" id="PIRNR000858"/>
    </source>
</evidence>
<evidence type="ECO:0000256" key="2">
    <source>
        <dbReference type="ARBA" id="ARBA00022679"/>
    </source>
</evidence>
<evidence type="ECO:0000313" key="5">
    <source>
        <dbReference type="EMBL" id="MQL53932.1"/>
    </source>
</evidence>
<dbReference type="SMART" id="SM00882">
    <property type="entry name" value="CoA_trans"/>
    <property type="match status" value="1"/>
</dbReference>
<dbReference type="InterPro" id="IPR014388">
    <property type="entry name" value="3-oxoacid_CoA-transferase"/>
</dbReference>
<evidence type="ECO:0000256" key="4">
    <source>
        <dbReference type="PIRSR" id="PIRSR000858-1"/>
    </source>
</evidence>
<accession>A0A6N7IV24</accession>
<dbReference type="GO" id="GO:0046952">
    <property type="term" value="P:ketone body catabolic process"/>
    <property type="evidence" value="ECO:0007669"/>
    <property type="project" value="InterPro"/>
</dbReference>
<protein>
    <submittedName>
        <fullName evidence="5">Acyl CoA:acetate/3-ketoacid CoA transferase</fullName>
    </submittedName>
</protein>
<organism evidence="5 6">
    <name type="scientific">Desulfofundulus thermobenzoicus</name>
    <dbReference type="NCBI Taxonomy" id="29376"/>
    <lineage>
        <taxon>Bacteria</taxon>
        <taxon>Bacillati</taxon>
        <taxon>Bacillota</taxon>
        <taxon>Clostridia</taxon>
        <taxon>Eubacteriales</taxon>
        <taxon>Peptococcaceae</taxon>
        <taxon>Desulfofundulus</taxon>
    </lineage>
</organism>
<dbReference type="InterPro" id="IPR037171">
    <property type="entry name" value="NagB/RpiA_transferase-like"/>
</dbReference>
<proteinExistence type="inferred from homology"/>
<dbReference type="PIRSF" id="PIRSF000858">
    <property type="entry name" value="SCOT-t"/>
    <property type="match status" value="1"/>
</dbReference>
<keyword evidence="6" id="KW-1185">Reference proteome</keyword>
<name>A0A6N7IV24_9FIRM</name>
<dbReference type="SUPFAM" id="SSF100950">
    <property type="entry name" value="NagB/RpiA/CoA transferase-like"/>
    <property type="match status" value="2"/>
</dbReference>
<dbReference type="PANTHER" id="PTHR43293">
    <property type="entry name" value="ACETATE COA-TRANSFERASE YDIF"/>
    <property type="match status" value="1"/>
</dbReference>
<dbReference type="Pfam" id="PF01144">
    <property type="entry name" value="CoA_trans"/>
    <property type="match status" value="1"/>
</dbReference>
<dbReference type="Proteomes" id="UP000441717">
    <property type="component" value="Unassembled WGS sequence"/>
</dbReference>
<comment type="caution">
    <text evidence="5">The sequence shown here is derived from an EMBL/GenBank/DDBJ whole genome shotgun (WGS) entry which is preliminary data.</text>
</comment>
<gene>
    <name evidence="5" type="ORF">GFC01_17045</name>
</gene>
<reference evidence="5 6" key="1">
    <citation type="submission" date="2019-10" db="EMBL/GenBank/DDBJ databases">
        <title>Comparative genomics of sulfur disproportionating microorganisms.</title>
        <authorList>
            <person name="Ward L.M."/>
            <person name="Bertran E."/>
            <person name="Johnston D."/>
        </authorList>
    </citation>
    <scope>NUCLEOTIDE SEQUENCE [LARGE SCALE GENOMIC DNA]</scope>
    <source>
        <strain evidence="5 6">DSM 14055</strain>
    </source>
</reference>
<feature type="active site" description="5-glutamyl coenzyme A thioester intermediate" evidence="4">
    <location>
        <position position="327"/>
    </location>
</feature>
<evidence type="ECO:0000313" key="6">
    <source>
        <dbReference type="Proteomes" id="UP000441717"/>
    </source>
</evidence>
<dbReference type="RefSeq" id="WP_423244411.1">
    <property type="nucleotide sequence ID" value="NZ_WHYR01000081.1"/>
</dbReference>
<keyword evidence="2 3" id="KW-0808">Transferase</keyword>
<dbReference type="AlphaFoldDB" id="A0A6N7IV24"/>
<comment type="similarity">
    <text evidence="1 3">Belongs to the 3-oxoacid CoA-transferase family.</text>
</comment>
<sequence length="520" mass="56354">MGKVISFEEAARLIKDGDTITACASAGMMVPEAMLAAIEKRFLATGAPRNLTVFFPIAIGDRISLPGLDHLAHKGLIKRLIGGSYVLGRSDGSGNKIAQMVLNNEVEAYNLPLGTMMHMLRDTAAKKPGTFTEVGLGTFVDPRLQGGKLNSITTEDLVEVVELGGREWLWYKPVPIDVAIIRATTADENGNLTFEHEPGTLGILAQVMAAKNNGGKVIAQVKRVTQNGSMNPHAVKVPGMLVDAVVIDPNQMQGTQTMYDPWLSGEVRQPLDRFELMPFSADKVIARRAAMEFKKGMIINLGFGIPGNIPRIAVEEGFVDRVSFIIEQGSWGGLPVNGLQFGASANPQCIIDSCAQMDFIDGGGFDLACLAFGEADADGSVNVSKLGLLIPGCGGFINIVNNVPKVVFCGYFTAGGLKVDIEDGKLKILQEGRFNKFTNKIEYITYSGKMMRQKKKDVIYVTERAVFKLIDDGLEIVEIAPGVDVKKDVLDKLTIPVRVAPDLKLMDPRLFRPEPMGLEI</sequence>
<dbReference type="GO" id="GO:0008410">
    <property type="term" value="F:CoA-transferase activity"/>
    <property type="evidence" value="ECO:0007669"/>
    <property type="project" value="InterPro"/>
</dbReference>
<dbReference type="InterPro" id="IPR004165">
    <property type="entry name" value="CoA_trans_fam_I"/>
</dbReference>
<dbReference type="PANTHER" id="PTHR43293:SF1">
    <property type="entry name" value="ACETATE COA-TRANSFERASE YDIF"/>
    <property type="match status" value="1"/>
</dbReference>
<dbReference type="Gene3D" id="3.40.1080.10">
    <property type="entry name" value="Glutaconate Coenzyme A-transferase"/>
    <property type="match status" value="2"/>
</dbReference>
<dbReference type="EMBL" id="WHYR01000081">
    <property type="protein sequence ID" value="MQL53932.1"/>
    <property type="molecule type" value="Genomic_DNA"/>
</dbReference>